<keyword evidence="1" id="KW-0472">Membrane</keyword>
<keyword evidence="1" id="KW-1133">Transmembrane helix</keyword>
<dbReference type="Proteomes" id="UP000055060">
    <property type="component" value="Unassembled WGS sequence"/>
</dbReference>
<keyword evidence="3" id="KW-1185">Reference proteome</keyword>
<dbReference type="GO" id="GO:0034220">
    <property type="term" value="P:monoatomic ion transmembrane transport"/>
    <property type="evidence" value="ECO:0007669"/>
    <property type="project" value="UniProtKB-KW"/>
</dbReference>
<evidence type="ECO:0000313" key="3">
    <source>
        <dbReference type="Proteomes" id="UP000055060"/>
    </source>
</evidence>
<protein>
    <submittedName>
        <fullName evidence="2">Uncharacterized membrane protein, possible Na+ channel or pump</fullName>
    </submittedName>
</protein>
<feature type="transmembrane region" description="Helical" evidence="1">
    <location>
        <begin position="143"/>
        <end position="166"/>
    </location>
</feature>
<evidence type="ECO:0000256" key="1">
    <source>
        <dbReference type="SAM" id="Phobius"/>
    </source>
</evidence>
<proteinExistence type="predicted"/>
<gene>
    <name evidence="2" type="ORF">LARV_02902</name>
</gene>
<dbReference type="OrthoDB" id="9797976at2"/>
<reference evidence="2" key="1">
    <citation type="submission" date="2015-07" db="EMBL/GenBank/DDBJ databases">
        <title>Draft Genome Sequences of Anaerolinea thermolimosa IMO-1, Bellilinea caldifistulae GOMI-1, Leptolinea tardivitalis YMTK-2, Levilinea saccharolytica KIBI-1,Longilinea arvoryzae KOME-1, Previously Described as Members of the Anaerolineaceae (Chloroflexi).</title>
        <authorList>
            <person name="Sekiguchi Y."/>
            <person name="Ohashi A."/>
            <person name="Matsuura N."/>
            <person name="Tourlousse M.D."/>
        </authorList>
    </citation>
    <scope>NUCLEOTIDE SEQUENCE [LARGE SCALE GENOMIC DNA]</scope>
    <source>
        <strain evidence="2">KOME-1</strain>
    </source>
</reference>
<dbReference type="RefSeq" id="WP_075074319.1">
    <property type="nucleotide sequence ID" value="NZ_DF967972.1"/>
</dbReference>
<keyword evidence="2" id="KW-0813">Transport</keyword>
<dbReference type="EMBL" id="DF967972">
    <property type="protein sequence ID" value="GAP15121.1"/>
    <property type="molecule type" value="Genomic_DNA"/>
</dbReference>
<feature type="transmembrane region" description="Helical" evidence="1">
    <location>
        <begin position="186"/>
        <end position="204"/>
    </location>
</feature>
<dbReference type="STRING" id="360412.LARV_02902"/>
<dbReference type="InterPro" id="IPR007563">
    <property type="entry name" value="DUF554"/>
</dbReference>
<evidence type="ECO:0000313" key="2">
    <source>
        <dbReference type="EMBL" id="GAP15121.1"/>
    </source>
</evidence>
<dbReference type="AlphaFoldDB" id="A0A0S7BMC0"/>
<keyword evidence="1" id="KW-0812">Transmembrane</keyword>
<feature type="transmembrane region" description="Helical" evidence="1">
    <location>
        <begin position="32"/>
        <end position="50"/>
    </location>
</feature>
<dbReference type="Pfam" id="PF04474">
    <property type="entry name" value="DUF554"/>
    <property type="match status" value="1"/>
</dbReference>
<dbReference type="PANTHER" id="PTHR36111:SF2">
    <property type="entry name" value="INNER MEMBRANE PROTEIN"/>
    <property type="match status" value="1"/>
</dbReference>
<keyword evidence="2" id="KW-0407">Ion channel</keyword>
<feature type="transmembrane region" description="Helical" evidence="1">
    <location>
        <begin position="6"/>
        <end position="25"/>
    </location>
</feature>
<sequence>MIGTLINAGAVIFGSLLGNLLGARIPERVRTTVVSGFGLFTLGYGIQMFIKTQNALVVVGAILIGSLLGEWWQIDQHLANLGVWLEGKFNNGGNNTSSKRFIKGFLTASLVFCVGPMAILGSIQDGLTGDSSVLVVKAILDGFAAMAFASTLGLGVIFSAPLLLVYQGSISLLAVQMQSLVSNAMITEMSAAGGLILVGLTIGSLLELRPIRSANFLPALVIAPLLVLLLGAFGLY</sequence>
<accession>A0A0S7BMC0</accession>
<name>A0A0S7BMC0_9CHLR</name>
<keyword evidence="2" id="KW-0406">Ion transport</keyword>
<feature type="transmembrane region" description="Helical" evidence="1">
    <location>
        <begin position="56"/>
        <end position="74"/>
    </location>
</feature>
<dbReference type="PANTHER" id="PTHR36111">
    <property type="entry name" value="INNER MEMBRANE PROTEIN-RELATED"/>
    <property type="match status" value="1"/>
</dbReference>
<feature type="transmembrane region" description="Helical" evidence="1">
    <location>
        <begin position="216"/>
        <end position="235"/>
    </location>
</feature>
<feature type="transmembrane region" description="Helical" evidence="1">
    <location>
        <begin position="104"/>
        <end position="123"/>
    </location>
</feature>
<organism evidence="2">
    <name type="scientific">Longilinea arvoryzae</name>
    <dbReference type="NCBI Taxonomy" id="360412"/>
    <lineage>
        <taxon>Bacteria</taxon>
        <taxon>Bacillati</taxon>
        <taxon>Chloroflexota</taxon>
        <taxon>Anaerolineae</taxon>
        <taxon>Anaerolineales</taxon>
        <taxon>Anaerolineaceae</taxon>
        <taxon>Longilinea</taxon>
    </lineage>
</organism>